<comment type="caution">
    <text evidence="1">The sequence shown here is derived from an EMBL/GenBank/DDBJ whole genome shotgun (WGS) entry which is preliminary data.</text>
</comment>
<dbReference type="Proteomes" id="UP001235664">
    <property type="component" value="Unassembled WGS sequence"/>
</dbReference>
<gene>
    <name evidence="1" type="ORF">Q9K01_10920</name>
</gene>
<proteinExistence type="predicted"/>
<organism evidence="1 2">
    <name type="scientific">Qipengyuania benthica</name>
    <dbReference type="NCBI Taxonomy" id="3067651"/>
    <lineage>
        <taxon>Bacteria</taxon>
        <taxon>Pseudomonadati</taxon>
        <taxon>Pseudomonadota</taxon>
        <taxon>Alphaproteobacteria</taxon>
        <taxon>Sphingomonadales</taxon>
        <taxon>Erythrobacteraceae</taxon>
        <taxon>Qipengyuania</taxon>
    </lineage>
</organism>
<dbReference type="EMBL" id="JAVAIL010000003">
    <property type="protein sequence ID" value="MDP4540139.1"/>
    <property type="molecule type" value="Genomic_DNA"/>
</dbReference>
<accession>A0ABT9H9Y1</accession>
<evidence type="ECO:0000313" key="1">
    <source>
        <dbReference type="EMBL" id="MDP4540139.1"/>
    </source>
</evidence>
<keyword evidence="2" id="KW-1185">Reference proteome</keyword>
<sequence length="75" mass="8305">MGSKRLESLSDYARHGYTLRLDCKCGRVVMLDPHQLLATIVHRGWPSHTLEGIATKLKCSKCGQRPARIGPGFGK</sequence>
<dbReference type="RefSeq" id="WP_305930280.1">
    <property type="nucleotide sequence ID" value="NZ_JAVAIL010000003.1"/>
</dbReference>
<protein>
    <submittedName>
        <fullName evidence="1">Uncharacterized protein</fullName>
    </submittedName>
</protein>
<evidence type="ECO:0000313" key="2">
    <source>
        <dbReference type="Proteomes" id="UP001235664"/>
    </source>
</evidence>
<reference evidence="1 2" key="1">
    <citation type="submission" date="2023-08" db="EMBL/GenBank/DDBJ databases">
        <title>genomic of DY56.</title>
        <authorList>
            <person name="Wang Y."/>
        </authorList>
    </citation>
    <scope>NUCLEOTIDE SEQUENCE [LARGE SCALE GENOMIC DNA]</scope>
    <source>
        <strain evidence="1 2">DY56-A-20</strain>
    </source>
</reference>
<name>A0ABT9H9Y1_9SPHN</name>